<evidence type="ECO:0000313" key="1">
    <source>
        <dbReference type="EMBL" id="MSV25740.1"/>
    </source>
</evidence>
<accession>A0A6I2V067</accession>
<sequence length="64" mass="7256">MKVKELREVLQSHPDDSDIVIDMPKNVTFGTYDTMGVLTMRDADKSFTSIIVGEKIWPVTEGRN</sequence>
<proteinExistence type="predicted"/>
<dbReference type="AlphaFoldDB" id="A0A6I2V067"/>
<dbReference type="EMBL" id="VUNL01000015">
    <property type="protein sequence ID" value="MSV25740.1"/>
    <property type="molecule type" value="Genomic_DNA"/>
</dbReference>
<dbReference type="Proteomes" id="UP000430222">
    <property type="component" value="Unassembled WGS sequence"/>
</dbReference>
<keyword evidence="2" id="KW-1185">Reference proteome</keyword>
<organism evidence="1 2">
    <name type="scientific">Selenomonas montiformis</name>
    <dbReference type="NCBI Taxonomy" id="2652285"/>
    <lineage>
        <taxon>Bacteria</taxon>
        <taxon>Bacillati</taxon>
        <taxon>Bacillota</taxon>
        <taxon>Negativicutes</taxon>
        <taxon>Selenomonadales</taxon>
        <taxon>Selenomonadaceae</taxon>
        <taxon>Selenomonas</taxon>
    </lineage>
</organism>
<name>A0A6I2V067_9FIRM</name>
<gene>
    <name evidence="1" type="ORF">FYJ78_11330</name>
</gene>
<protein>
    <submittedName>
        <fullName evidence="1">Uncharacterized protein</fullName>
    </submittedName>
</protein>
<evidence type="ECO:0000313" key="2">
    <source>
        <dbReference type="Proteomes" id="UP000430222"/>
    </source>
</evidence>
<dbReference type="RefSeq" id="WP_154621501.1">
    <property type="nucleotide sequence ID" value="NZ_VUNL01000015.1"/>
</dbReference>
<comment type="caution">
    <text evidence="1">The sequence shown here is derived from an EMBL/GenBank/DDBJ whole genome shotgun (WGS) entry which is preliminary data.</text>
</comment>
<reference evidence="1 2" key="1">
    <citation type="submission" date="2019-08" db="EMBL/GenBank/DDBJ databases">
        <title>In-depth cultivation of the pig gut microbiome towards novel bacterial diversity and tailored functional studies.</title>
        <authorList>
            <person name="Wylensek D."/>
            <person name="Hitch T.C.A."/>
            <person name="Clavel T."/>
        </authorList>
    </citation>
    <scope>NUCLEOTIDE SEQUENCE [LARGE SCALE GENOMIC DNA]</scope>
    <source>
        <strain evidence="2">WCA-380-WT-3B3</strain>
    </source>
</reference>